<protein>
    <submittedName>
        <fullName evidence="1">Uncharacterized protein</fullName>
    </submittedName>
</protein>
<gene>
    <name evidence="1" type="ORF">I4F81_011080</name>
</gene>
<dbReference type="EMBL" id="CM020620">
    <property type="protein sequence ID" value="KAK1868595.1"/>
    <property type="molecule type" value="Genomic_DNA"/>
</dbReference>
<evidence type="ECO:0000313" key="1">
    <source>
        <dbReference type="EMBL" id="KAK1868595.1"/>
    </source>
</evidence>
<evidence type="ECO:0000313" key="2">
    <source>
        <dbReference type="Proteomes" id="UP000798662"/>
    </source>
</evidence>
<name>A0ACC3CF75_PYRYE</name>
<comment type="caution">
    <text evidence="1">The sequence shown here is derived from an EMBL/GenBank/DDBJ whole genome shotgun (WGS) entry which is preliminary data.</text>
</comment>
<accession>A0ACC3CF75</accession>
<keyword evidence="2" id="KW-1185">Reference proteome</keyword>
<proteinExistence type="predicted"/>
<organism evidence="1 2">
    <name type="scientific">Pyropia yezoensis</name>
    <name type="common">Susabi-nori</name>
    <name type="synonym">Porphyra yezoensis</name>
    <dbReference type="NCBI Taxonomy" id="2788"/>
    <lineage>
        <taxon>Eukaryota</taxon>
        <taxon>Rhodophyta</taxon>
        <taxon>Bangiophyceae</taxon>
        <taxon>Bangiales</taxon>
        <taxon>Bangiaceae</taxon>
        <taxon>Pyropia</taxon>
    </lineage>
</organism>
<reference evidence="1" key="1">
    <citation type="submission" date="2019-11" db="EMBL/GenBank/DDBJ databases">
        <title>Nori genome reveals adaptations in red seaweeds to the harsh intertidal environment.</title>
        <authorList>
            <person name="Wang D."/>
            <person name="Mao Y."/>
        </authorList>
    </citation>
    <scope>NUCLEOTIDE SEQUENCE</scope>
    <source>
        <tissue evidence="1">Gametophyte</tissue>
    </source>
</reference>
<dbReference type="Proteomes" id="UP000798662">
    <property type="component" value="Chromosome 3"/>
</dbReference>
<sequence>MNQDWAPVRIRPKTGSKKADVSAAVRSGGTVVAEKKHGAGSNSRTGDTNLSKLDAETDVLAHATVSLSLSKSIQKARIDKKWSQAQLAQAINEKPAVINQYESGKALPNNQIISKIERALGTKVRSKK</sequence>